<evidence type="ECO:0000313" key="2">
    <source>
        <dbReference type="Proteomes" id="UP000623301"/>
    </source>
</evidence>
<organism evidence="1 2">
    <name type="scientific">Aureibaculum flavum</name>
    <dbReference type="NCBI Taxonomy" id="2795986"/>
    <lineage>
        <taxon>Bacteria</taxon>
        <taxon>Pseudomonadati</taxon>
        <taxon>Bacteroidota</taxon>
        <taxon>Flavobacteriia</taxon>
        <taxon>Flavobacteriales</taxon>
        <taxon>Flavobacteriaceae</taxon>
        <taxon>Aureibaculum</taxon>
    </lineage>
</organism>
<dbReference type="Proteomes" id="UP000623301">
    <property type="component" value="Unassembled WGS sequence"/>
</dbReference>
<keyword evidence="2" id="KW-1185">Reference proteome</keyword>
<reference evidence="1 2" key="1">
    <citation type="submission" date="2020-12" db="EMBL/GenBank/DDBJ databases">
        <title>Aureibaculum luteum sp. nov. and Aureibaculum flavum sp. nov., novel members of the family Flavobacteriaceae isolated from Antarctic intertidal sediments.</title>
        <authorList>
            <person name="He X."/>
            <person name="Zhang X."/>
        </authorList>
    </citation>
    <scope>NUCLEOTIDE SEQUENCE [LARGE SCALE GENOMIC DNA]</scope>
    <source>
        <strain evidence="1 2">A20</strain>
    </source>
</reference>
<evidence type="ECO:0000313" key="1">
    <source>
        <dbReference type="EMBL" id="MBJ2173070.1"/>
    </source>
</evidence>
<protein>
    <recommendedName>
        <fullName evidence="3">Lipocalin-like domain-containing protein</fullName>
    </recommendedName>
</protein>
<evidence type="ECO:0008006" key="3">
    <source>
        <dbReference type="Google" id="ProtNLM"/>
    </source>
</evidence>
<sequence length="134" mass="15155">MKNIKLILLVVPFIVLITSCSSSKWLTGNWEGIGNQVGGETWEVNLNYTDKEHISIKYPDLSCGGVWTLLKKNKKEIVFKENIAYGISNCDQGVEAFVSRINENTIKVEYYSRAYDSINPLAEATLYKSTKKVK</sequence>
<gene>
    <name evidence="1" type="ORF">JBL43_02395</name>
</gene>
<dbReference type="RefSeq" id="WP_198839875.1">
    <property type="nucleotide sequence ID" value="NZ_JAEHFJ010000001.1"/>
</dbReference>
<name>A0ABS0WM65_9FLAO</name>
<dbReference type="PROSITE" id="PS51257">
    <property type="entry name" value="PROKAR_LIPOPROTEIN"/>
    <property type="match status" value="1"/>
</dbReference>
<accession>A0ABS0WM65</accession>
<proteinExistence type="predicted"/>
<dbReference type="EMBL" id="JAEHFJ010000001">
    <property type="protein sequence ID" value="MBJ2173070.1"/>
    <property type="molecule type" value="Genomic_DNA"/>
</dbReference>
<comment type="caution">
    <text evidence="1">The sequence shown here is derived from an EMBL/GenBank/DDBJ whole genome shotgun (WGS) entry which is preliminary data.</text>
</comment>